<dbReference type="PANTHER" id="PTHR23522">
    <property type="entry name" value="BLL5896 PROTEIN"/>
    <property type="match status" value="1"/>
</dbReference>
<name>A0A926D477_9FIRM</name>
<feature type="transmembrane region" description="Helical" evidence="8">
    <location>
        <begin position="202"/>
        <end position="226"/>
    </location>
</feature>
<dbReference type="GO" id="GO:0015528">
    <property type="term" value="F:lactose:proton symporter activity"/>
    <property type="evidence" value="ECO:0007669"/>
    <property type="project" value="TreeGrafter"/>
</dbReference>
<evidence type="ECO:0000256" key="2">
    <source>
        <dbReference type="ARBA" id="ARBA00022448"/>
    </source>
</evidence>
<feature type="transmembrane region" description="Helical" evidence="8">
    <location>
        <begin position="95"/>
        <end position="112"/>
    </location>
</feature>
<comment type="subcellular location">
    <subcellularLocation>
        <location evidence="1">Cell inner membrane</location>
        <topology evidence="1">Multi-pass membrane protein</topology>
    </subcellularLocation>
</comment>
<evidence type="ECO:0000256" key="6">
    <source>
        <dbReference type="ARBA" id="ARBA00022989"/>
    </source>
</evidence>
<accession>A0A926D477</accession>
<dbReference type="GO" id="GO:0005886">
    <property type="term" value="C:plasma membrane"/>
    <property type="evidence" value="ECO:0007669"/>
    <property type="project" value="UniProtKB-SubCell"/>
</dbReference>
<comment type="caution">
    <text evidence="10">The sequence shown here is derived from an EMBL/GenBank/DDBJ whole genome shotgun (WGS) entry which is preliminary data.</text>
</comment>
<dbReference type="PROSITE" id="PS50850">
    <property type="entry name" value="MFS"/>
    <property type="match status" value="1"/>
</dbReference>
<evidence type="ECO:0000256" key="8">
    <source>
        <dbReference type="SAM" id="Phobius"/>
    </source>
</evidence>
<feature type="transmembrane region" description="Helical" evidence="8">
    <location>
        <begin position="238"/>
        <end position="256"/>
    </location>
</feature>
<evidence type="ECO:0000313" key="10">
    <source>
        <dbReference type="EMBL" id="MBC8531443.1"/>
    </source>
</evidence>
<evidence type="ECO:0000256" key="4">
    <source>
        <dbReference type="ARBA" id="ARBA00022519"/>
    </source>
</evidence>
<proteinExistence type="predicted"/>
<organism evidence="10 11">
    <name type="scientific">Gehongia tenuis</name>
    <dbReference type="NCBI Taxonomy" id="2763655"/>
    <lineage>
        <taxon>Bacteria</taxon>
        <taxon>Bacillati</taxon>
        <taxon>Bacillota</taxon>
        <taxon>Clostridia</taxon>
        <taxon>Christensenellales</taxon>
        <taxon>Christensenellaceae</taxon>
        <taxon>Gehongia</taxon>
    </lineage>
</organism>
<dbReference type="AlphaFoldDB" id="A0A926D477"/>
<evidence type="ECO:0000256" key="1">
    <source>
        <dbReference type="ARBA" id="ARBA00004429"/>
    </source>
</evidence>
<dbReference type="RefSeq" id="WP_249316033.1">
    <property type="nucleotide sequence ID" value="NZ_JACRSR010000002.1"/>
</dbReference>
<feature type="domain" description="Major facilitator superfamily (MFS) profile" evidence="9">
    <location>
        <begin position="202"/>
        <end position="393"/>
    </location>
</feature>
<dbReference type="InterPro" id="IPR024989">
    <property type="entry name" value="MFS_assoc_dom"/>
</dbReference>
<keyword evidence="4" id="KW-0997">Cell inner membrane</keyword>
<keyword evidence="7 8" id="KW-0472">Membrane</keyword>
<evidence type="ECO:0000256" key="5">
    <source>
        <dbReference type="ARBA" id="ARBA00022692"/>
    </source>
</evidence>
<dbReference type="InterPro" id="IPR020846">
    <property type="entry name" value="MFS_dom"/>
</dbReference>
<dbReference type="Gene3D" id="1.20.1250.20">
    <property type="entry name" value="MFS general substrate transporter like domains"/>
    <property type="match status" value="2"/>
</dbReference>
<gene>
    <name evidence="10" type="ORF">H8696_06230</name>
</gene>
<dbReference type="PANTHER" id="PTHR23522:SF10">
    <property type="entry name" value="3-PHENYLPROPIONIC ACID TRANSPORTER-RELATED"/>
    <property type="match status" value="1"/>
</dbReference>
<evidence type="ECO:0000313" key="11">
    <source>
        <dbReference type="Proteomes" id="UP000623172"/>
    </source>
</evidence>
<feature type="transmembrane region" description="Helical" evidence="8">
    <location>
        <begin position="355"/>
        <end position="377"/>
    </location>
</feature>
<reference evidence="10" key="1">
    <citation type="submission" date="2020-08" db="EMBL/GenBank/DDBJ databases">
        <title>Genome public.</title>
        <authorList>
            <person name="Liu C."/>
            <person name="Sun Q."/>
        </authorList>
    </citation>
    <scope>NUCLEOTIDE SEQUENCE</scope>
    <source>
        <strain evidence="10">NSJ-53</strain>
    </source>
</reference>
<feature type="transmembrane region" description="Helical" evidence="8">
    <location>
        <begin position="161"/>
        <end position="181"/>
    </location>
</feature>
<dbReference type="EMBL" id="JACRSR010000002">
    <property type="protein sequence ID" value="MBC8531443.1"/>
    <property type="molecule type" value="Genomic_DNA"/>
</dbReference>
<dbReference type="GO" id="GO:0030395">
    <property type="term" value="F:lactose binding"/>
    <property type="evidence" value="ECO:0007669"/>
    <property type="project" value="TreeGrafter"/>
</dbReference>
<sequence length="393" mass="42836">MRARQPRAGIFLGSYFAYYSTTAIYISFMTLYFKSLGYDGAEIGFLTSFPHLLALITQPIWGAIGDRAKSKNRILIVLALGIMISIAIMPLSKSILWVAVIMVVYMIARSNTSTMLDTITFEMLPKTKINYGWARATGSIGFAIMSVVAGQATKGGISNMFPLYVGIMAVFVVLVLFIPRVEGHQRREKKKVKVSVLLKNPAVRTLCISGFLYMVPTGFFHSFFSIYFTELGGTNNMLGWAMCLAPLAEIPFLFLAQRIYNKVGAKNLMVMAAGMMTLRWLLLGLACPNTTAAIIMQPLQGIGDTAYTFVLVSYMNEAAPLELKASGQALVGLSTGIATMSGSFLGGIFSDFLPLATIFAMGGLLTALAVVALVVLFPKREPRKQIGLNMPQN</sequence>
<keyword evidence="3" id="KW-1003">Cell membrane</keyword>
<evidence type="ECO:0000259" key="9">
    <source>
        <dbReference type="PROSITE" id="PS50850"/>
    </source>
</evidence>
<keyword evidence="11" id="KW-1185">Reference proteome</keyword>
<evidence type="ECO:0000256" key="3">
    <source>
        <dbReference type="ARBA" id="ARBA00022475"/>
    </source>
</evidence>
<protein>
    <submittedName>
        <fullName evidence="10">MFS transporter</fullName>
    </submittedName>
</protein>
<evidence type="ECO:0000256" key="7">
    <source>
        <dbReference type="ARBA" id="ARBA00023136"/>
    </source>
</evidence>
<dbReference type="Proteomes" id="UP000623172">
    <property type="component" value="Unassembled WGS sequence"/>
</dbReference>
<keyword evidence="5 8" id="KW-0812">Transmembrane</keyword>
<dbReference type="SUPFAM" id="SSF103473">
    <property type="entry name" value="MFS general substrate transporter"/>
    <property type="match status" value="1"/>
</dbReference>
<feature type="transmembrane region" description="Helical" evidence="8">
    <location>
        <begin position="12"/>
        <end position="33"/>
    </location>
</feature>
<dbReference type="Pfam" id="PF12832">
    <property type="entry name" value="MFS_1_like"/>
    <property type="match status" value="1"/>
</dbReference>
<feature type="transmembrane region" description="Helical" evidence="8">
    <location>
        <begin position="132"/>
        <end position="149"/>
    </location>
</feature>
<feature type="transmembrane region" description="Helical" evidence="8">
    <location>
        <begin position="72"/>
        <end position="89"/>
    </location>
</feature>
<keyword evidence="6 8" id="KW-1133">Transmembrane helix</keyword>
<feature type="transmembrane region" description="Helical" evidence="8">
    <location>
        <begin position="45"/>
        <end position="65"/>
    </location>
</feature>
<dbReference type="InterPro" id="IPR036259">
    <property type="entry name" value="MFS_trans_sf"/>
</dbReference>
<keyword evidence="2" id="KW-0813">Transport</keyword>